<dbReference type="STRING" id="408657.SAMN04487995_6019"/>
<name>A0A1H7B946_9BACT</name>
<dbReference type="RefSeq" id="WP_374754732.1">
    <property type="nucleotide sequence ID" value="NZ_FNXY01000011.1"/>
</dbReference>
<keyword evidence="2" id="KW-1185">Reference proteome</keyword>
<evidence type="ECO:0000313" key="1">
    <source>
        <dbReference type="EMBL" id="SEJ69925.1"/>
    </source>
</evidence>
<proteinExistence type="predicted"/>
<protein>
    <submittedName>
        <fullName evidence="1">Uncharacterized protein</fullName>
    </submittedName>
</protein>
<evidence type="ECO:0000313" key="2">
    <source>
        <dbReference type="Proteomes" id="UP000199532"/>
    </source>
</evidence>
<dbReference type="Proteomes" id="UP000199532">
    <property type="component" value="Unassembled WGS sequence"/>
</dbReference>
<dbReference type="NCBIfam" id="NF038180">
    <property type="entry name" value="leader_pinensin"/>
    <property type="match status" value="1"/>
</dbReference>
<accession>A0A1H7B946</accession>
<reference evidence="1 2" key="1">
    <citation type="submission" date="2016-10" db="EMBL/GenBank/DDBJ databases">
        <authorList>
            <person name="de Groot N.N."/>
        </authorList>
    </citation>
    <scope>NUCLEOTIDE SEQUENCE [LARGE SCALE GENOMIC DNA]</scope>
    <source>
        <strain evidence="1 2">DSM 19938</strain>
    </source>
</reference>
<gene>
    <name evidence="1" type="ORF">SAMN04487995_6019</name>
</gene>
<dbReference type="EMBL" id="FNXY01000011">
    <property type="protein sequence ID" value="SEJ69925.1"/>
    <property type="molecule type" value="Genomic_DNA"/>
</dbReference>
<dbReference type="AlphaFoldDB" id="A0A1H7B946"/>
<dbReference type="InterPro" id="IPR059231">
    <property type="entry name" value="Leader_pinensin"/>
</dbReference>
<organism evidence="1 2">
    <name type="scientific">Dyadobacter koreensis</name>
    <dbReference type="NCBI Taxonomy" id="408657"/>
    <lineage>
        <taxon>Bacteria</taxon>
        <taxon>Pseudomonadati</taxon>
        <taxon>Bacteroidota</taxon>
        <taxon>Cytophagia</taxon>
        <taxon>Cytophagales</taxon>
        <taxon>Spirosomataceae</taxon>
        <taxon>Dyadobacter</taxon>
    </lineage>
</organism>
<sequence>MKKIKLNLDDLKVESFMTSLSNSDLNQRGGDGGYTSLVSASVVSATVSWALSCDEYTCNLTQHCVTTACPTIKYTGCDGDCTLVC</sequence>